<sequence>MNTEKKRNKLMEVQKKLSFSGAFYAQKQDEIITGSSGFRNRAEKLENQVDTRFGIASGCKLFTAIAIAKLVEMGKLSFETKLHECVTEEFPYFDKDITIHHLLTHTSGVPDYFDEEEMDDFELLWEDFPMYGVRRPKDFLPLFQHRKMQGKPGSSFQYNNSGYILLGLIVEQAENCSFTSFVEENIFKAAGMNDSGYFEMDCLPERTALGYVEEPDGKWKTNIYSIPARGGSDGGAYVTVRDIAKFWDALTSYQLLSEEMTREVLQARECVDEEDNIFYGYSGYMELDDNQEVIKYIQMGYDPGVNFRAVHYPHDEKMMVVCSNESEGAYELLKEMERLI</sequence>
<evidence type="ECO:0000256" key="1">
    <source>
        <dbReference type="ARBA" id="ARBA00004370"/>
    </source>
</evidence>
<evidence type="ECO:0000259" key="3">
    <source>
        <dbReference type="Pfam" id="PF00144"/>
    </source>
</evidence>
<dbReference type="Gene3D" id="3.40.710.10">
    <property type="entry name" value="DD-peptidase/beta-lactamase superfamily"/>
    <property type="match status" value="1"/>
</dbReference>
<feature type="domain" description="Beta-lactamase-related" evidence="3">
    <location>
        <begin position="28"/>
        <end position="265"/>
    </location>
</feature>
<evidence type="ECO:0000313" key="5">
    <source>
        <dbReference type="Proteomes" id="UP000641206"/>
    </source>
</evidence>
<reference evidence="5" key="1">
    <citation type="journal article" date="2019" name="Int. J. Syst. Evol. Microbiol.">
        <title>The Global Catalogue of Microorganisms (GCM) 10K type strain sequencing project: providing services to taxonomists for standard genome sequencing and annotation.</title>
        <authorList>
            <consortium name="The Broad Institute Genomics Platform"/>
            <consortium name="The Broad Institute Genome Sequencing Center for Infectious Disease"/>
            <person name="Wu L."/>
            <person name="Ma J."/>
        </authorList>
    </citation>
    <scope>NUCLEOTIDE SEQUENCE [LARGE SCALE GENOMIC DNA]</scope>
    <source>
        <strain evidence="5">CGMCC 1.7693</strain>
    </source>
</reference>
<proteinExistence type="predicted"/>
<dbReference type="InterPro" id="IPR012338">
    <property type="entry name" value="Beta-lactam/transpept-like"/>
</dbReference>
<organism evidence="4 5">
    <name type="scientific">Oceanobacillus neutriphilus</name>
    <dbReference type="NCBI Taxonomy" id="531815"/>
    <lineage>
        <taxon>Bacteria</taxon>
        <taxon>Bacillati</taxon>
        <taxon>Bacillota</taxon>
        <taxon>Bacilli</taxon>
        <taxon>Bacillales</taxon>
        <taxon>Bacillaceae</taxon>
        <taxon>Oceanobacillus</taxon>
    </lineage>
</organism>
<comment type="caution">
    <text evidence="4">The sequence shown here is derived from an EMBL/GenBank/DDBJ whole genome shotgun (WGS) entry which is preliminary data.</text>
</comment>
<keyword evidence="2" id="KW-0472">Membrane</keyword>
<evidence type="ECO:0000313" key="4">
    <source>
        <dbReference type="EMBL" id="GGP13059.1"/>
    </source>
</evidence>
<name>A0ABQ2NXX8_9BACI</name>
<accession>A0ABQ2NXX8</accession>
<comment type="subcellular location">
    <subcellularLocation>
        <location evidence="1">Membrane</location>
    </subcellularLocation>
</comment>
<dbReference type="Pfam" id="PF00144">
    <property type="entry name" value="Beta-lactamase"/>
    <property type="match status" value="1"/>
</dbReference>
<gene>
    <name evidence="4" type="ORF">GCM10011346_31520</name>
</gene>
<evidence type="ECO:0000256" key="2">
    <source>
        <dbReference type="ARBA" id="ARBA00023136"/>
    </source>
</evidence>
<dbReference type="InterPro" id="IPR001466">
    <property type="entry name" value="Beta-lactam-related"/>
</dbReference>
<dbReference type="PANTHER" id="PTHR46825:SF11">
    <property type="entry name" value="PENICILLIN-BINDING PROTEIN 4"/>
    <property type="match status" value="1"/>
</dbReference>
<dbReference type="RefSeq" id="WP_188735290.1">
    <property type="nucleotide sequence ID" value="NZ_BMLW01000009.1"/>
</dbReference>
<dbReference type="InterPro" id="IPR050491">
    <property type="entry name" value="AmpC-like"/>
</dbReference>
<dbReference type="SUPFAM" id="SSF56601">
    <property type="entry name" value="beta-lactamase/transpeptidase-like"/>
    <property type="match status" value="1"/>
</dbReference>
<dbReference type="Proteomes" id="UP000641206">
    <property type="component" value="Unassembled WGS sequence"/>
</dbReference>
<protein>
    <submittedName>
        <fullName evidence="4">Penicillin-binding protein</fullName>
    </submittedName>
</protein>
<dbReference type="PANTHER" id="PTHR46825">
    <property type="entry name" value="D-ALANYL-D-ALANINE-CARBOXYPEPTIDASE/ENDOPEPTIDASE AMPH"/>
    <property type="match status" value="1"/>
</dbReference>
<dbReference type="EMBL" id="BMLW01000009">
    <property type="protein sequence ID" value="GGP13059.1"/>
    <property type="molecule type" value="Genomic_DNA"/>
</dbReference>
<keyword evidence="5" id="KW-1185">Reference proteome</keyword>